<dbReference type="Gene3D" id="1.10.101.10">
    <property type="entry name" value="PGBD-like superfamily/PGBD"/>
    <property type="match status" value="1"/>
</dbReference>
<evidence type="ECO:0000256" key="1">
    <source>
        <dbReference type="SAM" id="MobiDB-lite"/>
    </source>
</evidence>
<evidence type="ECO:0000313" key="3">
    <source>
        <dbReference type="EMBL" id="KYF57986.1"/>
    </source>
</evidence>
<protein>
    <recommendedName>
        <fullName evidence="2">Peptidoglycan binding-like domain-containing protein</fullName>
    </recommendedName>
</protein>
<dbReference type="InterPro" id="IPR002477">
    <property type="entry name" value="Peptidoglycan-bd-like"/>
</dbReference>
<accession>A0A150PR77</accession>
<proteinExistence type="predicted"/>
<dbReference type="InterPro" id="IPR036365">
    <property type="entry name" value="PGBD-like_sf"/>
</dbReference>
<evidence type="ECO:0000313" key="4">
    <source>
        <dbReference type="Proteomes" id="UP000075604"/>
    </source>
</evidence>
<feature type="domain" description="Peptidoglycan binding-like" evidence="2">
    <location>
        <begin position="497"/>
        <end position="554"/>
    </location>
</feature>
<dbReference type="Pfam" id="PF01471">
    <property type="entry name" value="PG_binding_1"/>
    <property type="match status" value="1"/>
</dbReference>
<comment type="caution">
    <text evidence="3">The sequence shown here is derived from an EMBL/GenBank/DDBJ whole genome shotgun (WGS) entry which is preliminary data.</text>
</comment>
<evidence type="ECO:0000259" key="2">
    <source>
        <dbReference type="Pfam" id="PF01471"/>
    </source>
</evidence>
<dbReference type="Proteomes" id="UP000075604">
    <property type="component" value="Unassembled WGS sequence"/>
</dbReference>
<dbReference type="EMBL" id="JELX01001715">
    <property type="protein sequence ID" value="KYF57986.1"/>
    <property type="molecule type" value="Genomic_DNA"/>
</dbReference>
<sequence>MTDITADTTNVFLFHIAPETSVSPAELQRILLAEAAAFSVASRPTIHPALLAHRILRGTDGRLLWEIALTGLESPDDDAPRESLCEALLGEVRERLEGLGRVESFAGYTDLVFPGPGLGFCRAPLEASRSSGSSAGLAQASAPLLGWEDYATDAGTAVAGAELPEDLLAEIEQSRGEAPAEPGLKPVRQGHMYTGASDKAHLAYLHDYLESRAAASSSSDRRKVIAFRAFQAREGSTAAINTYDNQIVTWGTGWGGLGMLGKVMARAVANEALRDRLGRAGLRYRDKNVYDVVDLRAKRVITGRREALETLRSSVPLLRVLIHAARDPRTRDAVTEAQLVTFMETSAHIAGADGIATQALFNWIAHLKHWAPAYVDGCLDWALPQADGGAASVERDQRLAVLVGRYFYGKARKLKWIPDWRQFQLYCEHMKADGLDCTSDPFFRAAASPSSDPFAERPAPRPGRPAKPQLLKNAPLAGEPALERVARGEGSLRKRASGPEIKALQEALLAVGIQVRGGVDGVFGDRVEEAVKAFQAERGLLVDGVAGQATLKALDARLGAVRG</sequence>
<dbReference type="SUPFAM" id="SSF47090">
    <property type="entry name" value="PGBD-like"/>
    <property type="match status" value="1"/>
</dbReference>
<dbReference type="InterPro" id="IPR036366">
    <property type="entry name" value="PGBDSf"/>
</dbReference>
<reference evidence="3 4" key="1">
    <citation type="submission" date="2014-02" db="EMBL/GenBank/DDBJ databases">
        <title>The small core and large imbalanced accessory genome model reveals a collaborative survival strategy of Sorangium cellulosum strains in nature.</title>
        <authorList>
            <person name="Han K."/>
            <person name="Peng R."/>
            <person name="Blom J."/>
            <person name="Li Y.-Z."/>
        </authorList>
    </citation>
    <scope>NUCLEOTIDE SEQUENCE [LARGE SCALE GENOMIC DNA]</scope>
    <source>
        <strain evidence="3 4">So0157-18</strain>
    </source>
</reference>
<feature type="region of interest" description="Disordered" evidence="1">
    <location>
        <begin position="448"/>
        <end position="473"/>
    </location>
</feature>
<gene>
    <name evidence="3" type="ORF">BE04_23395</name>
</gene>
<organism evidence="3 4">
    <name type="scientific">Sorangium cellulosum</name>
    <name type="common">Polyangium cellulosum</name>
    <dbReference type="NCBI Taxonomy" id="56"/>
    <lineage>
        <taxon>Bacteria</taxon>
        <taxon>Pseudomonadati</taxon>
        <taxon>Myxococcota</taxon>
        <taxon>Polyangia</taxon>
        <taxon>Polyangiales</taxon>
        <taxon>Polyangiaceae</taxon>
        <taxon>Sorangium</taxon>
    </lineage>
</organism>
<dbReference type="AlphaFoldDB" id="A0A150PR77"/>
<name>A0A150PR77_SORCE</name>